<feature type="compositionally biased region" description="Polar residues" evidence="2">
    <location>
        <begin position="909"/>
        <end position="921"/>
    </location>
</feature>
<feature type="compositionally biased region" description="Low complexity" evidence="2">
    <location>
        <begin position="105"/>
        <end position="115"/>
    </location>
</feature>
<feature type="compositionally biased region" description="Basic and acidic residues" evidence="2">
    <location>
        <begin position="876"/>
        <end position="887"/>
    </location>
</feature>
<sequence>MERTWSSESLDQEEEDDNNTHEPLSDIDEAGPSLSSSRYASLETHQPSNLAGGRSFSSGGNFQSSPVGSGFGPGIGPRRLQLPLPHSATFGGGRGGGNDSSATWTSSSGDLGGLSDTDEVGDRSEFVGEYNRLAAKYGVRGIVVVEGGGERQESPDRSPLQQQENNRHCSKRSWFSRTFLGRQVSGGSGVASLSGRSMTTTGAEGGEDQKGKKMVKHKRSMSDLAMHLVNGVMMRRDSLKDEDLQSLVRLCGKSFLYLPSEYAAGSLVLPTCFRATAQYLVQHAADTQGVFRIPGSVRVVNALYEYYCCAEGDKDEIASTIRCPNLPSHIKVGTHDVASTFKRLLAGLPGGILGSLALFDALVAIHSQLKGDPEFPRTKQTKLRARLIALAIGTVKSQFRRELICAVFGLLCLIGRTAEKTPREDELGRPLPTADLMGYNALGIVFGPLLVGDLIHGYTMRIANPNQGLVLFPITPPAARRERRKCKTSTDTEASHSRRGALSVDKIHVANSIAEMLIVHWREVVKHMKNLDVLKSSPTAISEQHARHQYRQQESLQDKAGGLRPSASESFVVRKPAEWGSGLRNRHSRQSEEGGSPIPPSPTPDARRASGGGPGRLGMSRSSLSVQRQRPRTGNARSSSQHRVGAMASMPLLSPTAEEPSLADPEATSPTGHHHNQNYHDAAGEQMYGYPPAPLETVQYAAMEEPLSLRQRPPPWAPGESVLTSSSTGAGTAGTRYPTPDNISMNVPEMPRGPSPASPTPTARRRLVISADSIRFKNDVTGSMRAEKKRLSQLSLNKRADNDDQFKGTAEMNTGNTGGPQRTKNKGCRVKRPSGSFSSARSRDRSSEDHQRGSSQDTARPIVVPGSFTVSSPARVENKGLRDDLPRSDVSGQKRSRLAAWRSRHRGASTDTESPSAQPTSPRFIPFRSRKSLGSSEQPGGSPTAGERRQQIGKERRSSQTRTSMSTISHDDDKVISTTSSGDIREKRLSRLDNARKKKSSPLPKTPQQSPDKRATTIAESTTPVAATPGTTVQHYLRPVTSVGSAVKAMAAMFESASKEEAFVPSPMQKVGGGSLDLKPSGVLAQYTVNPSPRKGVSPSKSMSPLKPPPPACQVKQIEMRKSESMPGEVVERGRTLVPPVVPVRRSKGSVEAAAVWGASPGRLRSPVEAEKMPGVVGEGSDELEAAMEKAKATGVVAGAEKGVDEEMVVTPAPPEREAPRRPSSEVTTPEHRVSFSRTTRNDDDSHVTVKEKWSAPSRASSFGDYPGFPEQQQEEEERSASRQKSQTIALEAQIRSLQMQLVEKSGQITQLTRELIVKADVGEECERLRERLREVEMERDMWKGRAEKAEERVGMFERARERARRAREVGGEGEGVGVLDGVDDFMEECYTGGYDEVGGWEQKGEVVSGYNQPAVVIEASEQQRQYLQPEQNTLSLHPSWNEQKKPVHSPSLSPMPSLELQQFEQRQAGEESFTERMKRRFRGLPREASSAIASIENSRSSAGSPYDMDEEYPAEILPFPPPPVPPRHRDRDRGDGADGNGDTSSMWRAAEEMFSGLKRQC</sequence>
<dbReference type="InterPro" id="IPR000198">
    <property type="entry name" value="RhoGAP_dom"/>
</dbReference>
<evidence type="ECO:0000313" key="5">
    <source>
        <dbReference type="Proteomes" id="UP001326199"/>
    </source>
</evidence>
<organism evidence="4 5">
    <name type="scientific">Podospora pseudopauciseta</name>
    <dbReference type="NCBI Taxonomy" id="2093780"/>
    <lineage>
        <taxon>Eukaryota</taxon>
        <taxon>Fungi</taxon>
        <taxon>Dikarya</taxon>
        <taxon>Ascomycota</taxon>
        <taxon>Pezizomycotina</taxon>
        <taxon>Sordariomycetes</taxon>
        <taxon>Sordariomycetidae</taxon>
        <taxon>Sordariales</taxon>
        <taxon>Podosporaceae</taxon>
        <taxon>Podospora</taxon>
    </lineage>
</organism>
<reference evidence="4 5" key="1">
    <citation type="journal article" date="2023" name="bioRxiv">
        <title>High-quality genome assemblies of four members of thePodospora anserinaspecies complex.</title>
        <authorList>
            <person name="Ament-Velasquez S.L."/>
            <person name="Vogan A.A."/>
            <person name="Wallerman O."/>
            <person name="Hartmann F."/>
            <person name="Gautier V."/>
            <person name="Silar P."/>
            <person name="Giraud T."/>
            <person name="Johannesson H."/>
        </authorList>
    </citation>
    <scope>NUCLEOTIDE SEQUENCE [LARGE SCALE GENOMIC DNA]</scope>
    <source>
        <strain evidence="4 5">CBS 411.78</strain>
    </source>
</reference>
<feature type="coiled-coil region" evidence="1">
    <location>
        <begin position="1295"/>
        <end position="1367"/>
    </location>
</feature>
<feature type="region of interest" description="Disordered" evidence="2">
    <location>
        <begin position="656"/>
        <end position="679"/>
    </location>
</feature>
<evidence type="ECO:0000256" key="2">
    <source>
        <dbReference type="SAM" id="MobiDB-lite"/>
    </source>
</evidence>
<feature type="compositionally biased region" description="Basic and acidic residues" evidence="2">
    <location>
        <begin position="1468"/>
        <end position="1477"/>
    </location>
</feature>
<feature type="compositionally biased region" description="Polar residues" evidence="2">
    <location>
        <begin position="811"/>
        <end position="822"/>
    </location>
</feature>
<feature type="region of interest" description="Disordered" evidence="2">
    <location>
        <begin position="148"/>
        <end position="169"/>
    </location>
</feature>
<dbReference type="InterPro" id="IPR008936">
    <property type="entry name" value="Rho_GTPase_activation_prot"/>
</dbReference>
<feature type="region of interest" description="Disordered" evidence="2">
    <location>
        <begin position="1198"/>
        <end position="1288"/>
    </location>
</feature>
<gene>
    <name evidence="4" type="ORF">QC763_205090</name>
</gene>
<dbReference type="CDD" id="cd00159">
    <property type="entry name" value="RhoGAP"/>
    <property type="match status" value="1"/>
</dbReference>
<dbReference type="Gene3D" id="1.10.555.10">
    <property type="entry name" value="Rho GTPase activation protein"/>
    <property type="match status" value="1"/>
</dbReference>
<feature type="compositionally biased region" description="Low complexity" evidence="2">
    <location>
        <begin position="1487"/>
        <end position="1503"/>
    </location>
</feature>
<keyword evidence="5" id="KW-1185">Reference proteome</keyword>
<feature type="compositionally biased region" description="Basic and acidic residues" evidence="2">
    <location>
        <begin position="1215"/>
        <end position="1254"/>
    </location>
</feature>
<feature type="compositionally biased region" description="Basic and acidic residues" evidence="2">
    <location>
        <begin position="946"/>
        <end position="958"/>
    </location>
</feature>
<feature type="compositionally biased region" description="Polar residues" evidence="2">
    <location>
        <begin position="932"/>
        <end position="941"/>
    </location>
</feature>
<feature type="region of interest" description="Disordered" evidence="2">
    <location>
        <begin position="1"/>
        <end position="120"/>
    </location>
</feature>
<dbReference type="RefSeq" id="XP_062768351.1">
    <property type="nucleotide sequence ID" value="XM_062909551.1"/>
</dbReference>
<dbReference type="GeneID" id="87929894"/>
<proteinExistence type="predicted"/>
<dbReference type="Proteomes" id="UP001326199">
    <property type="component" value="Unassembled WGS sequence"/>
</dbReference>
<feature type="region of interest" description="Disordered" evidence="2">
    <location>
        <begin position="187"/>
        <end position="216"/>
    </location>
</feature>
<feature type="region of interest" description="Disordered" evidence="2">
    <location>
        <begin position="1436"/>
        <end position="1562"/>
    </location>
</feature>
<evidence type="ECO:0000313" key="4">
    <source>
        <dbReference type="EMBL" id="KAK4669681.1"/>
    </source>
</evidence>
<accession>A0ABR0HPJ7</accession>
<keyword evidence="1" id="KW-0175">Coiled coil</keyword>
<comment type="caution">
    <text evidence="4">The sequence shown here is derived from an EMBL/GenBank/DDBJ whole genome shotgun (WGS) entry which is preliminary data.</text>
</comment>
<feature type="region of interest" description="Disordered" evidence="2">
    <location>
        <begin position="1090"/>
        <end position="1112"/>
    </location>
</feature>
<dbReference type="SUPFAM" id="SSF48350">
    <property type="entry name" value="GTPase activation domain, GAP"/>
    <property type="match status" value="1"/>
</dbReference>
<feature type="compositionally biased region" description="Basic residues" evidence="2">
    <location>
        <begin position="894"/>
        <end position="907"/>
    </location>
</feature>
<feature type="domain" description="Rho-GAP" evidence="3">
    <location>
        <begin position="256"/>
        <end position="525"/>
    </location>
</feature>
<name>A0ABR0HPJ7_9PEZI</name>
<feature type="compositionally biased region" description="Polar residues" evidence="2">
    <location>
        <begin position="33"/>
        <end position="67"/>
    </location>
</feature>
<feature type="region of interest" description="Disordered" evidence="2">
    <location>
        <begin position="542"/>
        <end position="644"/>
    </location>
</feature>
<feature type="compositionally biased region" description="Basic and acidic residues" evidence="2">
    <location>
        <begin position="1528"/>
        <end position="1537"/>
    </location>
</feature>
<dbReference type="SMART" id="SM00324">
    <property type="entry name" value="RhoGAP"/>
    <property type="match status" value="1"/>
</dbReference>
<feature type="region of interest" description="Disordered" evidence="2">
    <location>
        <begin position="716"/>
        <end position="765"/>
    </location>
</feature>
<feature type="region of interest" description="Disordered" evidence="2">
    <location>
        <begin position="780"/>
        <end position="1030"/>
    </location>
</feature>
<dbReference type="EMBL" id="JAFFHB010000002">
    <property type="protein sequence ID" value="KAK4669681.1"/>
    <property type="molecule type" value="Genomic_DNA"/>
</dbReference>
<protein>
    <recommendedName>
        <fullName evidence="3">Rho-GAP domain-containing protein</fullName>
    </recommendedName>
</protein>
<feature type="compositionally biased region" description="Low complexity" evidence="2">
    <location>
        <begin position="724"/>
        <end position="735"/>
    </location>
</feature>
<evidence type="ECO:0000256" key="1">
    <source>
        <dbReference type="SAM" id="Coils"/>
    </source>
</evidence>
<evidence type="ECO:0000259" key="3">
    <source>
        <dbReference type="PROSITE" id="PS50238"/>
    </source>
</evidence>
<dbReference type="PROSITE" id="PS50238">
    <property type="entry name" value="RHOGAP"/>
    <property type="match status" value="1"/>
</dbReference>
<dbReference type="Pfam" id="PF00620">
    <property type="entry name" value="RhoGAP"/>
    <property type="match status" value="1"/>
</dbReference>
<feature type="region of interest" description="Disordered" evidence="2">
    <location>
        <begin position="1170"/>
        <end position="1189"/>
    </location>
</feature>
<feature type="compositionally biased region" description="Basic and acidic residues" evidence="2">
    <location>
        <begin position="841"/>
        <end position="852"/>
    </location>
</feature>
<feature type="compositionally biased region" description="Low complexity" evidence="2">
    <location>
        <begin position="1450"/>
        <end position="1461"/>
    </location>
</feature>
<feature type="compositionally biased region" description="Basic and acidic residues" evidence="2">
    <location>
        <begin position="983"/>
        <end position="995"/>
    </location>
</feature>
<feature type="compositionally biased region" description="Basic residues" evidence="2">
    <location>
        <begin position="823"/>
        <end position="832"/>
    </location>
</feature>